<feature type="chain" id="PRO_5028908403" description="Lipoprotein" evidence="2">
    <location>
        <begin position="21"/>
        <end position="101"/>
    </location>
</feature>
<reference evidence="3 4" key="2">
    <citation type="submission" date="2020-05" db="EMBL/GenBank/DDBJ databases">
        <title>Draft genome sequence of Desulfovibrio sp. strainFSS-1.</title>
        <authorList>
            <person name="Shimoshige H."/>
            <person name="Kobayashi H."/>
            <person name="Maekawa T."/>
        </authorList>
    </citation>
    <scope>NUCLEOTIDE SEQUENCE [LARGE SCALE GENOMIC DNA]</scope>
    <source>
        <strain evidence="3 4">SIID29052-01</strain>
    </source>
</reference>
<evidence type="ECO:0000256" key="1">
    <source>
        <dbReference type="SAM" id="MobiDB-lite"/>
    </source>
</evidence>
<gene>
    <name evidence="3" type="ORF">NNJEOMEG_01518</name>
</gene>
<dbReference type="PROSITE" id="PS51257">
    <property type="entry name" value="PROKAR_LIPOPROTEIN"/>
    <property type="match status" value="1"/>
</dbReference>
<reference evidence="3 4" key="1">
    <citation type="submission" date="2020-04" db="EMBL/GenBank/DDBJ databases">
        <authorList>
            <consortium name="Desulfovibrio sp. FSS-1 genome sequencing consortium"/>
            <person name="Shimoshige H."/>
            <person name="Kobayashi H."/>
            <person name="Maekawa T."/>
        </authorList>
    </citation>
    <scope>NUCLEOTIDE SEQUENCE [LARGE SCALE GENOMIC DNA]</scope>
    <source>
        <strain evidence="3 4">SIID29052-01</strain>
    </source>
</reference>
<evidence type="ECO:0000256" key="2">
    <source>
        <dbReference type="SAM" id="SignalP"/>
    </source>
</evidence>
<feature type="region of interest" description="Disordered" evidence="1">
    <location>
        <begin position="33"/>
        <end position="59"/>
    </location>
</feature>
<comment type="caution">
    <text evidence="3">The sequence shown here is derived from an EMBL/GenBank/DDBJ whole genome shotgun (WGS) entry which is preliminary data.</text>
</comment>
<dbReference type="RefSeq" id="WP_173082960.1">
    <property type="nucleotide sequence ID" value="NZ_BLTE01000005.1"/>
</dbReference>
<keyword evidence="2" id="KW-0732">Signal</keyword>
<protein>
    <recommendedName>
        <fullName evidence="5">Lipoprotein</fullName>
    </recommendedName>
</protein>
<dbReference type="AlphaFoldDB" id="A0A6V8LPN1"/>
<accession>A0A6V8LPN1</accession>
<feature type="compositionally biased region" description="Polar residues" evidence="1">
    <location>
        <begin position="36"/>
        <end position="46"/>
    </location>
</feature>
<name>A0A6V8LPN1_9BACT</name>
<dbReference type="EMBL" id="BLTE01000005">
    <property type="protein sequence ID" value="GFK93684.1"/>
    <property type="molecule type" value="Genomic_DNA"/>
</dbReference>
<proteinExistence type="predicted"/>
<keyword evidence="4" id="KW-1185">Reference proteome</keyword>
<dbReference type="Proteomes" id="UP000494245">
    <property type="component" value="Unassembled WGS sequence"/>
</dbReference>
<evidence type="ECO:0000313" key="3">
    <source>
        <dbReference type="EMBL" id="GFK93684.1"/>
    </source>
</evidence>
<sequence>MRPDTALRAALLAAALLALAACADQEPKTEWKFGESVQSTMQSQVANPGAGGDKPVTGMDGQAAAMAANRHEKMGEEKQGEGVFEKILKNIAPGQGQSGSK</sequence>
<evidence type="ECO:0008006" key="5">
    <source>
        <dbReference type="Google" id="ProtNLM"/>
    </source>
</evidence>
<organism evidence="3 4">
    <name type="scientific">Fundidesulfovibrio magnetotacticus</name>
    <dbReference type="NCBI Taxonomy" id="2730080"/>
    <lineage>
        <taxon>Bacteria</taxon>
        <taxon>Pseudomonadati</taxon>
        <taxon>Thermodesulfobacteriota</taxon>
        <taxon>Desulfovibrionia</taxon>
        <taxon>Desulfovibrionales</taxon>
        <taxon>Desulfovibrionaceae</taxon>
        <taxon>Fundidesulfovibrio</taxon>
    </lineage>
</organism>
<feature type="signal peptide" evidence="2">
    <location>
        <begin position="1"/>
        <end position="20"/>
    </location>
</feature>
<evidence type="ECO:0000313" key="4">
    <source>
        <dbReference type="Proteomes" id="UP000494245"/>
    </source>
</evidence>